<dbReference type="PANTHER" id="PTHR30002">
    <property type="entry name" value="EPOXYQUEUOSINE REDUCTASE"/>
    <property type="match status" value="1"/>
</dbReference>
<accession>A0A1I2KC65</accession>
<dbReference type="PROSITE" id="PS51379">
    <property type="entry name" value="4FE4S_FER_2"/>
    <property type="match status" value="1"/>
</dbReference>
<gene>
    <name evidence="10" type="ORF">SAMN04487885_10573</name>
</gene>
<dbReference type="Pfam" id="PF13484">
    <property type="entry name" value="Fer4_16"/>
    <property type="match status" value="1"/>
</dbReference>
<dbReference type="NCBIfam" id="TIGR00276">
    <property type="entry name" value="tRNA epoxyqueuosine(34) reductase QueG"/>
    <property type="match status" value="1"/>
</dbReference>
<protein>
    <submittedName>
        <fullName evidence="10">Epoxyqueuosine reductase</fullName>
    </submittedName>
</protein>
<proteinExistence type="predicted"/>
<dbReference type="PROSITE" id="PS00198">
    <property type="entry name" value="4FE4S_FER_1"/>
    <property type="match status" value="1"/>
</dbReference>
<keyword evidence="11" id="KW-1185">Reference proteome</keyword>
<dbReference type="GO" id="GO:0051539">
    <property type="term" value="F:4 iron, 4 sulfur cluster binding"/>
    <property type="evidence" value="ECO:0007669"/>
    <property type="project" value="UniProtKB-KW"/>
</dbReference>
<evidence type="ECO:0000256" key="1">
    <source>
        <dbReference type="ARBA" id="ARBA00022485"/>
    </source>
</evidence>
<name>A0A1I2KC65_9CLOT</name>
<evidence type="ECO:0000256" key="7">
    <source>
        <dbReference type="ARBA" id="ARBA00023004"/>
    </source>
</evidence>
<dbReference type="Pfam" id="PF08331">
    <property type="entry name" value="QueG_DUF1730"/>
    <property type="match status" value="1"/>
</dbReference>
<dbReference type="eggNOG" id="COG1600">
    <property type="taxonomic scope" value="Bacteria"/>
</dbReference>
<keyword evidence="6" id="KW-0560">Oxidoreductase</keyword>
<reference evidence="10 11" key="1">
    <citation type="submission" date="2016-10" db="EMBL/GenBank/DDBJ databases">
        <authorList>
            <person name="de Groot N.N."/>
        </authorList>
    </citation>
    <scope>NUCLEOTIDE SEQUENCE [LARGE SCALE GENOMIC DNA]</scope>
    <source>
        <strain evidence="10 11">NLAE-zl-G419</strain>
    </source>
</reference>
<evidence type="ECO:0000259" key="9">
    <source>
        <dbReference type="PROSITE" id="PS51379"/>
    </source>
</evidence>
<keyword evidence="8" id="KW-0411">Iron-sulfur</keyword>
<dbReference type="InterPro" id="IPR013542">
    <property type="entry name" value="QueG_DUF1730"/>
</dbReference>
<dbReference type="GeneID" id="90544014"/>
<evidence type="ECO:0000256" key="4">
    <source>
        <dbReference type="ARBA" id="ARBA00022723"/>
    </source>
</evidence>
<evidence type="ECO:0000313" key="10">
    <source>
        <dbReference type="EMBL" id="SFF64574.1"/>
    </source>
</evidence>
<dbReference type="STRING" id="1529.SAMN04487885_10573"/>
<dbReference type="InterPro" id="IPR017896">
    <property type="entry name" value="4Fe4S_Fe-S-bd"/>
</dbReference>
<dbReference type="EMBL" id="FOOE01000005">
    <property type="protein sequence ID" value="SFF64574.1"/>
    <property type="molecule type" value="Genomic_DNA"/>
</dbReference>
<dbReference type="InterPro" id="IPR004453">
    <property type="entry name" value="QueG"/>
</dbReference>
<evidence type="ECO:0000256" key="8">
    <source>
        <dbReference type="ARBA" id="ARBA00023014"/>
    </source>
</evidence>
<keyword evidence="2" id="KW-0963">Cytoplasm</keyword>
<evidence type="ECO:0000256" key="6">
    <source>
        <dbReference type="ARBA" id="ARBA00023002"/>
    </source>
</evidence>
<dbReference type="InterPro" id="IPR017900">
    <property type="entry name" value="4Fe4S_Fe_S_CS"/>
</dbReference>
<keyword evidence="1" id="KW-0004">4Fe-4S</keyword>
<dbReference type="PANTHER" id="PTHR30002:SF4">
    <property type="entry name" value="EPOXYQUEUOSINE REDUCTASE"/>
    <property type="match status" value="1"/>
</dbReference>
<keyword evidence="3" id="KW-0819">tRNA processing</keyword>
<keyword evidence="5" id="KW-0671">Queuosine biosynthesis</keyword>
<dbReference type="Proteomes" id="UP000182135">
    <property type="component" value="Unassembled WGS sequence"/>
</dbReference>
<dbReference type="OrthoDB" id="9784571at2"/>
<organism evidence="10 11">
    <name type="scientific">Clostridium cadaveris</name>
    <dbReference type="NCBI Taxonomy" id="1529"/>
    <lineage>
        <taxon>Bacteria</taxon>
        <taxon>Bacillati</taxon>
        <taxon>Bacillota</taxon>
        <taxon>Clostridia</taxon>
        <taxon>Eubacteriales</taxon>
        <taxon>Clostridiaceae</taxon>
        <taxon>Clostridium</taxon>
    </lineage>
</organism>
<dbReference type="GO" id="GO:0008616">
    <property type="term" value="P:tRNA queuosine(34) biosynthetic process"/>
    <property type="evidence" value="ECO:0007669"/>
    <property type="project" value="UniProtKB-KW"/>
</dbReference>
<dbReference type="GO" id="GO:0052693">
    <property type="term" value="F:epoxyqueuosine reductase activity"/>
    <property type="evidence" value="ECO:0007669"/>
    <property type="project" value="TreeGrafter"/>
</dbReference>
<keyword evidence="7" id="KW-0408">Iron</keyword>
<evidence type="ECO:0000256" key="2">
    <source>
        <dbReference type="ARBA" id="ARBA00022490"/>
    </source>
</evidence>
<evidence type="ECO:0000256" key="5">
    <source>
        <dbReference type="ARBA" id="ARBA00022785"/>
    </source>
</evidence>
<dbReference type="GO" id="GO:0046872">
    <property type="term" value="F:metal ion binding"/>
    <property type="evidence" value="ECO:0007669"/>
    <property type="project" value="UniProtKB-KW"/>
</dbReference>
<evidence type="ECO:0000256" key="3">
    <source>
        <dbReference type="ARBA" id="ARBA00022694"/>
    </source>
</evidence>
<sequence>MTFKNEVVNYSKGLGLDAVGFTYCRRFNELEDFLKERKERKIENEFEEPDIEKRINPKLYMGDGKTIISIAFPYYGGDSQREDVYFSYYTMGMDYHKVVESYLKKICDFIKEKFCGKAEYFVDSNALPERYIAYLSGLGFIGRNGMLITEKYGSYVFLGEIITDIEVEDLKNNKREVEELLKFKNCGQCKKCLSNCPTSAINYNKTIPNICMSYITQSKVIEKPFINKMDGRIFGCDHCQICCPYNENIATDYIKEFEPMDYMKKADIEEIIYMDNKTFREKYGTTSCGWRGKATLQRNALIAKILKKQEFDIDEEKITSPKVQEYYEILKKL</sequence>
<evidence type="ECO:0000313" key="11">
    <source>
        <dbReference type="Proteomes" id="UP000182135"/>
    </source>
</evidence>
<dbReference type="RefSeq" id="WP_027637309.1">
    <property type="nucleotide sequence ID" value="NZ_BAAACD010000045.1"/>
</dbReference>
<dbReference type="SUPFAM" id="SSF46548">
    <property type="entry name" value="alpha-helical ferredoxin"/>
    <property type="match status" value="1"/>
</dbReference>
<keyword evidence="4" id="KW-0479">Metal-binding</keyword>
<dbReference type="AlphaFoldDB" id="A0A1I2KC65"/>
<feature type="domain" description="4Fe-4S ferredoxin-type" evidence="9">
    <location>
        <begin position="177"/>
        <end position="206"/>
    </location>
</feature>